<dbReference type="AlphaFoldDB" id="A0A3E1NNH8"/>
<proteinExistence type="predicted"/>
<comment type="caution">
    <text evidence="1">The sequence shown here is derived from an EMBL/GenBank/DDBJ whole genome shotgun (WGS) entry which is preliminary data.</text>
</comment>
<keyword evidence="2" id="KW-1185">Reference proteome</keyword>
<sequence>MSLLLLAVLPVLAQKRIVHGFVKDSMNHEPVKTAVVTNENTRKSVSVGTDGSFTILVNFGDLLFFDANGYRFDTVHCNRILPDTLHVFMAQLNTLEGVTVTTTTAKYTQYQKDSIRRRENFYADIGGPRTKALANGNSGAGVGLNLDRFFKKKERAKKTAIGDFDSFEKENYINYRFNPELVSQYTGLHGDTLDTFMQKYRPEYKWLRAHLTDEDVVYYINEKLKLFFKK</sequence>
<protein>
    <recommendedName>
        <fullName evidence="3">Carboxypeptidase-like regulatory domain-containing protein</fullName>
    </recommendedName>
</protein>
<dbReference type="RefSeq" id="WP_116845230.1">
    <property type="nucleotide sequence ID" value="NZ_QTJU01000001.1"/>
</dbReference>
<dbReference type="EMBL" id="QTJU01000001">
    <property type="protein sequence ID" value="RFM29473.1"/>
    <property type="molecule type" value="Genomic_DNA"/>
</dbReference>
<organism evidence="1 2">
    <name type="scientific">Deminuibacter soli</name>
    <dbReference type="NCBI Taxonomy" id="2291815"/>
    <lineage>
        <taxon>Bacteria</taxon>
        <taxon>Pseudomonadati</taxon>
        <taxon>Bacteroidota</taxon>
        <taxon>Chitinophagia</taxon>
        <taxon>Chitinophagales</taxon>
        <taxon>Chitinophagaceae</taxon>
        <taxon>Deminuibacter</taxon>
    </lineage>
</organism>
<dbReference type="Proteomes" id="UP000261284">
    <property type="component" value="Unassembled WGS sequence"/>
</dbReference>
<accession>A0A3E1NNH8</accession>
<evidence type="ECO:0000313" key="1">
    <source>
        <dbReference type="EMBL" id="RFM29473.1"/>
    </source>
</evidence>
<dbReference type="OrthoDB" id="1118857at2"/>
<dbReference type="InterPro" id="IPR008969">
    <property type="entry name" value="CarboxyPept-like_regulatory"/>
</dbReference>
<name>A0A3E1NNH8_9BACT</name>
<dbReference type="Gene3D" id="2.60.40.1120">
    <property type="entry name" value="Carboxypeptidase-like, regulatory domain"/>
    <property type="match status" value="1"/>
</dbReference>
<dbReference type="SUPFAM" id="SSF49464">
    <property type="entry name" value="Carboxypeptidase regulatory domain-like"/>
    <property type="match status" value="1"/>
</dbReference>
<evidence type="ECO:0008006" key="3">
    <source>
        <dbReference type="Google" id="ProtNLM"/>
    </source>
</evidence>
<gene>
    <name evidence="1" type="ORF">DXN05_00355</name>
</gene>
<evidence type="ECO:0000313" key="2">
    <source>
        <dbReference type="Proteomes" id="UP000261284"/>
    </source>
</evidence>
<reference evidence="1 2" key="1">
    <citation type="submission" date="2018-08" db="EMBL/GenBank/DDBJ databases">
        <title>Chitinophagaceae sp. K23C18032701, a novel bacterium isolated from forest soil.</title>
        <authorList>
            <person name="Wang C."/>
        </authorList>
    </citation>
    <scope>NUCLEOTIDE SEQUENCE [LARGE SCALE GENOMIC DNA]</scope>
    <source>
        <strain evidence="1 2">K23C18032701</strain>
    </source>
</reference>